<evidence type="ECO:0000313" key="7">
    <source>
        <dbReference type="Proteomes" id="UP000518752"/>
    </source>
</evidence>
<feature type="compositionally biased region" description="Polar residues" evidence="4">
    <location>
        <begin position="1"/>
        <end position="20"/>
    </location>
</feature>
<proteinExistence type="inferred from homology"/>
<evidence type="ECO:0000256" key="3">
    <source>
        <dbReference type="ARBA" id="ARBA00022801"/>
    </source>
</evidence>
<comment type="caution">
    <text evidence="6">The sequence shown here is derived from an EMBL/GenBank/DDBJ whole genome shotgun (WGS) entry which is preliminary data.</text>
</comment>
<accession>A0A8H5LR09</accession>
<dbReference type="AlphaFoldDB" id="A0A8H5LR09"/>
<evidence type="ECO:0000256" key="4">
    <source>
        <dbReference type="SAM" id="MobiDB-lite"/>
    </source>
</evidence>
<evidence type="ECO:0000256" key="2">
    <source>
        <dbReference type="ARBA" id="ARBA00022670"/>
    </source>
</evidence>
<gene>
    <name evidence="6" type="ORF">D9757_011451</name>
</gene>
<evidence type="ECO:0000256" key="1">
    <source>
        <dbReference type="ARBA" id="ARBA00005234"/>
    </source>
</evidence>
<keyword evidence="7" id="KW-1185">Reference proteome</keyword>
<dbReference type="GO" id="GO:0008234">
    <property type="term" value="F:cysteine-type peptidase activity"/>
    <property type="evidence" value="ECO:0007669"/>
    <property type="project" value="InterPro"/>
</dbReference>
<evidence type="ECO:0000313" key="6">
    <source>
        <dbReference type="EMBL" id="KAF5366367.1"/>
    </source>
</evidence>
<comment type="similarity">
    <text evidence="1">Belongs to the peptidase C48 family.</text>
</comment>
<dbReference type="Proteomes" id="UP000518752">
    <property type="component" value="Unassembled WGS sequence"/>
</dbReference>
<dbReference type="PROSITE" id="PS50600">
    <property type="entry name" value="ULP_PROTEASE"/>
    <property type="match status" value="1"/>
</dbReference>
<organism evidence="6 7">
    <name type="scientific">Collybiopsis confluens</name>
    <dbReference type="NCBI Taxonomy" id="2823264"/>
    <lineage>
        <taxon>Eukaryota</taxon>
        <taxon>Fungi</taxon>
        <taxon>Dikarya</taxon>
        <taxon>Basidiomycota</taxon>
        <taxon>Agaricomycotina</taxon>
        <taxon>Agaricomycetes</taxon>
        <taxon>Agaricomycetidae</taxon>
        <taxon>Agaricales</taxon>
        <taxon>Marasmiineae</taxon>
        <taxon>Omphalotaceae</taxon>
        <taxon>Collybiopsis</taxon>
    </lineage>
</organism>
<sequence length="424" mass="48781">MSTSTSTRNMYQRLLSPSRSTKSHKKCSAADCPPFGRNRSCNSPLLNRISKIVHACKPYIPSINILQLFTLYTIEELDAVVVSSFPIPAPTFKNQWYLDCRFRITQLQEAARLLAQASTQVKYDGYLQKHDPLLSDNAAFIVVRNLKTLYSCISKRRRVIEGAFWKGLDEHPEESAARLQTFMTQSSGAEDSFSRKFQTLTPTNFRTLGAKRWLDDEVVNYFIQKWCFNSGTLGLNTFFVSRCLFKAGTSIPKDGFLTEADEVRVERWCSKAASNLGLQSWDSVFIPINENQSHWYSARIDFRLKRIDIYDSLRERCIDNRQKPPLLRKNAGLMLILMWLTEVLSRLRGKEVQLQNKLGTGWVHFQANTYDCGVHMLWHLRHILEFRQVMLGANCSTSHLRFSDNMVGKRLRLALEIVEDSGLV</sequence>
<dbReference type="InterPro" id="IPR038765">
    <property type="entry name" value="Papain-like_cys_pep_sf"/>
</dbReference>
<reference evidence="6 7" key="1">
    <citation type="journal article" date="2020" name="ISME J.">
        <title>Uncovering the hidden diversity of litter-decomposition mechanisms in mushroom-forming fungi.</title>
        <authorList>
            <person name="Floudas D."/>
            <person name="Bentzer J."/>
            <person name="Ahren D."/>
            <person name="Johansson T."/>
            <person name="Persson P."/>
            <person name="Tunlid A."/>
        </authorList>
    </citation>
    <scope>NUCLEOTIDE SEQUENCE [LARGE SCALE GENOMIC DNA]</scope>
    <source>
        <strain evidence="6 7">CBS 406.79</strain>
    </source>
</reference>
<feature type="region of interest" description="Disordered" evidence="4">
    <location>
        <begin position="1"/>
        <end position="25"/>
    </location>
</feature>
<dbReference type="GO" id="GO:0006508">
    <property type="term" value="P:proteolysis"/>
    <property type="evidence" value="ECO:0007669"/>
    <property type="project" value="UniProtKB-KW"/>
</dbReference>
<keyword evidence="2" id="KW-0645">Protease</keyword>
<dbReference type="EMBL" id="JAACJN010000154">
    <property type="protein sequence ID" value="KAF5366367.1"/>
    <property type="molecule type" value="Genomic_DNA"/>
</dbReference>
<dbReference type="SUPFAM" id="SSF54001">
    <property type="entry name" value="Cysteine proteinases"/>
    <property type="match status" value="1"/>
</dbReference>
<dbReference type="OrthoDB" id="442460at2759"/>
<feature type="domain" description="Ubiquitin-like protease family profile" evidence="5">
    <location>
        <begin position="198"/>
        <end position="383"/>
    </location>
</feature>
<dbReference type="Gene3D" id="3.40.395.10">
    <property type="entry name" value="Adenoviral Proteinase, Chain A"/>
    <property type="match status" value="1"/>
</dbReference>
<name>A0A8H5LR09_9AGAR</name>
<protein>
    <recommendedName>
        <fullName evidence="5">Ubiquitin-like protease family profile domain-containing protein</fullName>
    </recommendedName>
</protein>
<evidence type="ECO:0000259" key="5">
    <source>
        <dbReference type="PROSITE" id="PS50600"/>
    </source>
</evidence>
<dbReference type="InterPro" id="IPR003653">
    <property type="entry name" value="Peptidase_C48_C"/>
</dbReference>
<dbReference type="GO" id="GO:0019783">
    <property type="term" value="F:ubiquitin-like protein peptidase activity"/>
    <property type="evidence" value="ECO:0007669"/>
    <property type="project" value="UniProtKB-ARBA"/>
</dbReference>
<dbReference type="Pfam" id="PF02902">
    <property type="entry name" value="Peptidase_C48"/>
    <property type="match status" value="1"/>
</dbReference>
<keyword evidence="3" id="KW-0378">Hydrolase</keyword>